<proteinExistence type="predicted"/>
<sequence length="839" mass="95286">MAHPQQAAFQRRQNKSCDQCRAGKRRCDVNLQHIPEAELSDLSPSNLHQNSTLFSPSPCTNCKKWKKWCTIDWVISHQNGQRAPSRRERGSKRLPSISSESVNERLWHEWPLDTPILNATVVDHNFVSLSAPNDTSTLPDCLNTSPSLASFHDIFAFRQDDNFVCTDAQNYQYVPEIPINVDPQGQPYGSGEFALPSMVGQEYIAGSQLSPLVTFQEPSSWDLRTTDLDLFSAEEEHDSIPQRRRASNRYFGRSVNTSASPFDSGNLAEAHNRYDIRKGLLKIYHDSLEGALSCWLIERNCPYASSAFVDKSDVWSSNWSNRMMARIRALDKTYSSLGLVSRSDQKQSSKVLSLIIMAFAVQWAQTAYGKHENLRAQLPEHGLFGRNMQKTLWHEANLALGQASSNPSFKVIFAGIIFSLTQRPMESAESLFDPEKQRSSNSISLRKILNDDGGPIFLDVAVRKLHDHRRRLKDAKCSYLNNSLAQDATIVLAEQDKETFELTFWLAIMFDTISAAMNRRSFTLDDRETRIDDDEHRSRGPPCDNAFTCDLDAFTGFYDKTASDLVEESQIWGDYFLRQQSRIGEMRKQTVRWPCSYDDAAACLADAAPVKVLVFRRLGHLQDLFYQRAPAEDIETAITATLEVYNHWKNTYGLFIADCIAHHEYLPARIQSWYILLASHWHLAIFLLADLVEKLDDLNMCLPANRTARQTTDFVATLRVRSAFTVSDLGRCSRFRNREDLSFSQSPFFHHAVNKAALLTEPWTVVLVRSFAYAGEQLLKLVLPRRGVEPMLEFCNILEGKSRLIDCIQALWLLGRKSDMALCAAKVLQGAFDQGVSWS</sequence>
<protein>
    <recommendedName>
        <fullName evidence="5">Zn(2)-C6 fungal-type domain-containing protein</fullName>
    </recommendedName>
</protein>
<dbReference type="AlphaFoldDB" id="A0AAN6E2K6"/>
<evidence type="ECO:0000259" key="5">
    <source>
        <dbReference type="SMART" id="SM00066"/>
    </source>
</evidence>
<accession>A0AAN6E2K6</accession>
<dbReference type="EMBL" id="MU404352">
    <property type="protein sequence ID" value="KAI1615904.1"/>
    <property type="molecule type" value="Genomic_DNA"/>
</dbReference>
<evidence type="ECO:0000256" key="4">
    <source>
        <dbReference type="ARBA" id="ARBA00023242"/>
    </source>
</evidence>
<dbReference type="SUPFAM" id="SSF57701">
    <property type="entry name" value="Zn2/Cys6 DNA-binding domain"/>
    <property type="match status" value="1"/>
</dbReference>
<dbReference type="Proteomes" id="UP001203852">
    <property type="component" value="Unassembled WGS sequence"/>
</dbReference>
<comment type="caution">
    <text evidence="6">The sequence shown here is derived from an EMBL/GenBank/DDBJ whole genome shotgun (WGS) entry which is preliminary data.</text>
</comment>
<evidence type="ECO:0000313" key="6">
    <source>
        <dbReference type="EMBL" id="KAI1615904.1"/>
    </source>
</evidence>
<dbReference type="InterPro" id="IPR001138">
    <property type="entry name" value="Zn2Cys6_DnaBD"/>
</dbReference>
<dbReference type="SMART" id="SM00066">
    <property type="entry name" value="GAL4"/>
    <property type="match status" value="1"/>
</dbReference>
<keyword evidence="1" id="KW-0805">Transcription regulation</keyword>
<dbReference type="GO" id="GO:0003677">
    <property type="term" value="F:DNA binding"/>
    <property type="evidence" value="ECO:0007669"/>
    <property type="project" value="UniProtKB-KW"/>
</dbReference>
<keyword evidence="4" id="KW-0539">Nucleus</keyword>
<dbReference type="Gene3D" id="4.10.240.10">
    <property type="entry name" value="Zn(2)-C6 fungal-type DNA-binding domain"/>
    <property type="match status" value="1"/>
</dbReference>
<keyword evidence="3" id="KW-0804">Transcription</keyword>
<evidence type="ECO:0000256" key="3">
    <source>
        <dbReference type="ARBA" id="ARBA00023163"/>
    </source>
</evidence>
<keyword evidence="7" id="KW-1185">Reference proteome</keyword>
<evidence type="ECO:0000313" key="7">
    <source>
        <dbReference type="Proteomes" id="UP001203852"/>
    </source>
</evidence>
<reference evidence="6" key="1">
    <citation type="journal article" date="2022" name="bioRxiv">
        <title>Deciphering the potential niche of two novel black yeast fungi from a biological soil crust based on their genomes, phenotypes, and melanin regulation.</title>
        <authorList>
            <consortium name="DOE Joint Genome Institute"/>
            <person name="Carr E.C."/>
            <person name="Barton Q."/>
            <person name="Grambo S."/>
            <person name="Sullivan M."/>
            <person name="Renfro C.M."/>
            <person name="Kuo A."/>
            <person name="Pangilinan J."/>
            <person name="Lipzen A."/>
            <person name="Keymanesh K."/>
            <person name="Savage E."/>
            <person name="Barry K."/>
            <person name="Grigoriev I.V."/>
            <person name="Riekhof W.R."/>
            <person name="Harris S.S."/>
        </authorList>
    </citation>
    <scope>NUCLEOTIDE SEQUENCE</scope>
    <source>
        <strain evidence="6">JF 03-4F</strain>
    </source>
</reference>
<dbReference type="CDD" id="cd00067">
    <property type="entry name" value="GAL4"/>
    <property type="match status" value="1"/>
</dbReference>
<evidence type="ECO:0000256" key="2">
    <source>
        <dbReference type="ARBA" id="ARBA00023125"/>
    </source>
</evidence>
<feature type="domain" description="Zn(2)-C6 fungal-type" evidence="5">
    <location>
        <begin position="11"/>
        <end position="80"/>
    </location>
</feature>
<keyword evidence="2" id="KW-0238">DNA-binding</keyword>
<dbReference type="InterPro" id="IPR036864">
    <property type="entry name" value="Zn2-C6_fun-type_DNA-bd_sf"/>
</dbReference>
<organism evidence="6 7">
    <name type="scientific">Exophiala viscosa</name>
    <dbReference type="NCBI Taxonomy" id="2486360"/>
    <lineage>
        <taxon>Eukaryota</taxon>
        <taxon>Fungi</taxon>
        <taxon>Dikarya</taxon>
        <taxon>Ascomycota</taxon>
        <taxon>Pezizomycotina</taxon>
        <taxon>Eurotiomycetes</taxon>
        <taxon>Chaetothyriomycetidae</taxon>
        <taxon>Chaetothyriales</taxon>
        <taxon>Herpotrichiellaceae</taxon>
        <taxon>Exophiala</taxon>
    </lineage>
</organism>
<dbReference type="GO" id="GO:0000981">
    <property type="term" value="F:DNA-binding transcription factor activity, RNA polymerase II-specific"/>
    <property type="evidence" value="ECO:0007669"/>
    <property type="project" value="InterPro"/>
</dbReference>
<evidence type="ECO:0000256" key="1">
    <source>
        <dbReference type="ARBA" id="ARBA00023015"/>
    </source>
</evidence>
<dbReference type="GO" id="GO:0008270">
    <property type="term" value="F:zinc ion binding"/>
    <property type="evidence" value="ECO:0007669"/>
    <property type="project" value="InterPro"/>
</dbReference>
<gene>
    <name evidence="6" type="ORF">EDD36DRAFT_199703</name>
</gene>
<name>A0AAN6E2K6_9EURO</name>